<dbReference type="SMART" id="SM00636">
    <property type="entry name" value="Glyco_18"/>
    <property type="match status" value="1"/>
</dbReference>
<reference evidence="6" key="1">
    <citation type="submission" date="2022-03" db="EMBL/GenBank/DDBJ databases">
        <authorList>
            <person name="Martin C."/>
        </authorList>
    </citation>
    <scope>NUCLEOTIDE SEQUENCE</scope>
</reference>
<evidence type="ECO:0000313" key="6">
    <source>
        <dbReference type="EMBL" id="CAH1796238.1"/>
    </source>
</evidence>
<dbReference type="FunFam" id="3.10.50.10:FF:000001">
    <property type="entry name" value="Chitinase 3-like 1"/>
    <property type="match status" value="1"/>
</dbReference>
<gene>
    <name evidence="6" type="ORF">OFUS_LOCUS20672</name>
</gene>
<dbReference type="Gene3D" id="3.20.20.80">
    <property type="entry name" value="Glycosidases"/>
    <property type="match status" value="1"/>
</dbReference>
<dbReference type="CDD" id="cd02872">
    <property type="entry name" value="GH18_chitolectin_chitotriosidase"/>
    <property type="match status" value="1"/>
</dbReference>
<dbReference type="SUPFAM" id="SSF54556">
    <property type="entry name" value="Chitinase insertion domain"/>
    <property type="match status" value="1"/>
</dbReference>
<dbReference type="PANTHER" id="PTHR11177">
    <property type="entry name" value="CHITINASE"/>
    <property type="match status" value="1"/>
</dbReference>
<dbReference type="SUPFAM" id="SSF51445">
    <property type="entry name" value="(Trans)glycosidases"/>
    <property type="match status" value="1"/>
</dbReference>
<keyword evidence="1 4" id="KW-0378">Hydrolase</keyword>
<dbReference type="AlphaFoldDB" id="A0A8J1U057"/>
<dbReference type="PANTHER" id="PTHR11177:SF317">
    <property type="entry name" value="CHITINASE 12-RELATED"/>
    <property type="match status" value="1"/>
</dbReference>
<dbReference type="GO" id="GO:0004568">
    <property type="term" value="F:chitinase activity"/>
    <property type="evidence" value="ECO:0007669"/>
    <property type="project" value="TreeGrafter"/>
</dbReference>
<dbReference type="GO" id="GO:0005975">
    <property type="term" value="P:carbohydrate metabolic process"/>
    <property type="evidence" value="ECO:0007669"/>
    <property type="project" value="InterPro"/>
</dbReference>
<evidence type="ECO:0000256" key="3">
    <source>
        <dbReference type="ARBA" id="ARBA00023295"/>
    </source>
</evidence>
<protein>
    <submittedName>
        <fullName evidence="6">Uncharacterized protein</fullName>
    </submittedName>
</protein>
<dbReference type="EMBL" id="CAIIXF020000010">
    <property type="protein sequence ID" value="CAH1796238.1"/>
    <property type="molecule type" value="Genomic_DNA"/>
</dbReference>
<name>A0A8J1U057_OWEFU</name>
<keyword evidence="7" id="KW-1185">Reference proteome</keyword>
<dbReference type="Gene3D" id="3.10.50.10">
    <property type="match status" value="1"/>
</dbReference>
<dbReference type="Pfam" id="PF00704">
    <property type="entry name" value="Glyco_hydro_18"/>
    <property type="match status" value="1"/>
</dbReference>
<accession>A0A8J1U057</accession>
<dbReference type="InterPro" id="IPR001579">
    <property type="entry name" value="Glyco_hydro_18_chit_AS"/>
</dbReference>
<dbReference type="OrthoDB" id="73875at2759"/>
<keyword evidence="3 4" id="KW-0326">Glycosidase</keyword>
<comment type="similarity">
    <text evidence="5">Belongs to the glycosyl hydrolase 18 family.</text>
</comment>
<evidence type="ECO:0000313" key="7">
    <source>
        <dbReference type="Proteomes" id="UP000749559"/>
    </source>
</evidence>
<evidence type="ECO:0000256" key="1">
    <source>
        <dbReference type="ARBA" id="ARBA00022801"/>
    </source>
</evidence>
<dbReference type="InterPro" id="IPR050314">
    <property type="entry name" value="Glycosyl_Hydrlase_18"/>
</dbReference>
<keyword evidence="2" id="KW-1015">Disulfide bond</keyword>
<dbReference type="GO" id="GO:0006032">
    <property type="term" value="P:chitin catabolic process"/>
    <property type="evidence" value="ECO:0007669"/>
    <property type="project" value="TreeGrafter"/>
</dbReference>
<sequence>MEIVSIVTSDTNKTEPIKNIFCYYTNWSQYRAEPAKFQPRDIVPQLCTHIIFAFANVDEIIKTAEHNDEDLYKEVLKLKNTVPTLKVLLAIGGWSAASKPFTNIVEKLEGRRRFITHSLSFLRHHGFDGLDIDWEYPANRGSPPEDREMFTQLLKEFRYAFDVEGSINSADSKLMLTAAVGVGRLVSYTAYEVEKISHYLDFISLMTYDLHGPWDGKLGLHSPLYGTSADDEFSQDWAVKDWIRRGAPREKLNLGLPFYGRSFAICSSAEVNVGDRSCASGLPGKYTNTAGTLSYYEICPNFDKGWTRHWQENQKTPYLHNVNQKQWIGYEDQDSIGIKTQYAKEMKLAGVMVWSLDFDDFNAVCDTRYPLLRRVNEVLNGNMYMPNWYNDVDDDIKSEKRIEVLIMRIVLCCVCLIVFVVVWAIICRKKSNRMALRKGCQESLDDTQGCMRRLYNSIKYKLWVSCCCSQLYMTKEKKKPKPEPRARVHSIQSDMSDSSYATISTVMENKYDVPKSLKYVEVNFPKVDKKDTLKEVDEVNKLKAQNSVVYSQILHANRPHKHQLEIYPEYVNTSEI</sequence>
<dbReference type="Proteomes" id="UP000749559">
    <property type="component" value="Unassembled WGS sequence"/>
</dbReference>
<dbReference type="PROSITE" id="PS01095">
    <property type="entry name" value="GH18_1"/>
    <property type="match status" value="1"/>
</dbReference>
<dbReference type="InterPro" id="IPR001223">
    <property type="entry name" value="Glyco_hydro18_cat"/>
</dbReference>
<evidence type="ECO:0000256" key="5">
    <source>
        <dbReference type="RuleBase" id="RU004453"/>
    </source>
</evidence>
<organism evidence="6 7">
    <name type="scientific">Owenia fusiformis</name>
    <name type="common">Polychaete worm</name>
    <dbReference type="NCBI Taxonomy" id="6347"/>
    <lineage>
        <taxon>Eukaryota</taxon>
        <taxon>Metazoa</taxon>
        <taxon>Spiralia</taxon>
        <taxon>Lophotrochozoa</taxon>
        <taxon>Annelida</taxon>
        <taxon>Polychaeta</taxon>
        <taxon>Sedentaria</taxon>
        <taxon>Canalipalpata</taxon>
        <taxon>Sabellida</taxon>
        <taxon>Oweniida</taxon>
        <taxon>Oweniidae</taxon>
        <taxon>Owenia</taxon>
    </lineage>
</organism>
<proteinExistence type="inferred from homology"/>
<dbReference type="PROSITE" id="PS51910">
    <property type="entry name" value="GH18_2"/>
    <property type="match status" value="1"/>
</dbReference>
<evidence type="ECO:0000256" key="4">
    <source>
        <dbReference type="RuleBase" id="RU000489"/>
    </source>
</evidence>
<dbReference type="GO" id="GO:0008061">
    <property type="term" value="F:chitin binding"/>
    <property type="evidence" value="ECO:0007669"/>
    <property type="project" value="InterPro"/>
</dbReference>
<dbReference type="GO" id="GO:0005576">
    <property type="term" value="C:extracellular region"/>
    <property type="evidence" value="ECO:0007669"/>
    <property type="project" value="TreeGrafter"/>
</dbReference>
<dbReference type="InterPro" id="IPR017853">
    <property type="entry name" value="GH"/>
</dbReference>
<dbReference type="InterPro" id="IPR029070">
    <property type="entry name" value="Chitinase_insertion_sf"/>
</dbReference>
<comment type="caution">
    <text evidence="6">The sequence shown here is derived from an EMBL/GenBank/DDBJ whole genome shotgun (WGS) entry which is preliminary data.</text>
</comment>
<dbReference type="InterPro" id="IPR011583">
    <property type="entry name" value="Chitinase_II/V-like_cat"/>
</dbReference>
<evidence type="ECO:0000256" key="2">
    <source>
        <dbReference type="ARBA" id="ARBA00023157"/>
    </source>
</evidence>